<sequence>MANQQLHTLNLTQRDIFQISVKSYDSSGSCPTGVQSIGGSFQALQMIYNSNISALFGPICSHDIELIGRLSSTENLLQFDFWQDNRNNSLFKRAPNSIIQMSTMSITNLGVNLLATLTLFNWKSIALISCPDCGDKAEPGTSMESFLTDHKITILSHIQLSPNKDGSNSSNSFASQLKDVKQKARVIVAVLGDQLSDYVDFLTALQILGISTTDYSPILCITRYWPTEMDLPWMQKTNGDYKLNKQMLDLFQHNLVLVNDFYSNDQINTFIKQMGLSTDSGIQQRNKLLQSIQLYECFWTYALALWHAYSSTNDLSVYQNGTILADAVGQSLEGPFGTITLSGYQKRIAPTNFFWFLHIIQITKRIYQNYMDEIANISITTDCSKSQLTADGVCVGLIANLFVVNQKLPDNFPKDIPNCGFNGELCDNKSIIIIIVSVVAAASLGIVIFLCFRRVKKGETTQMPYYVSEQLISFVDVNGYGGSSSMSLHSLNHNEQIFQNNQQLNEQRNSEDLTNNEQTNQQNIQISGMREGRGGPPVQSKHIGTLEQSFVIIECYNLKEKLSFDKKDMQLLFQMKQIVHDNINPFLGVCVDRPNELMVIWRYCFRGTLEDLLFPTNNEAAPGAPGGIGASVASLTSEEGVTIRTRRNDSIDINFKSAFVRDIIKGLDFIHSSSIGYHGALTSSRCLIDSHWILKLSGFGTSRMLYKWRFNNTLSNGDRQFIQPLIPNNELHYYAPEFRTAIRAAVLRNKVEDLEFSNLDGQTYDMYAFGAILYEILYRRRIAETEDYSEGFVEFNGSNGLEALEDDVCIFSAAAEEHLPIFSEFPNEDNTDSTINGFVNERVHPDLVALMRKCFGKPEQRPDANMVRKITDATLKMPGSLVDNFLKNMEQYTNNLENLVREQTGKLEEEQQMVEQILLELLPKSVVDELRLGLRVEPQFYGSVTVMYSDIVGFTSLCSESAPMEVVDLLNGMFRAFDEAISRHQAFKVETIGDAYMVASGVPQQMDSHIKEIASVALLQRDFLCHYEIPHRPSQYLHCRWGFNSGSVFTGVVGITAPRYCVFGTTVTLAAKMENSGQPDKIQMTLRSYQLLSEQFPEFKCAPRGGVRIEGVGTLLTYWLEGLDNELLETARTDSGLQHVPIIPRAGTPPTPPPII</sequence>
<accession>A0A6V7U650</accession>
<dbReference type="CDD" id="cd07302">
    <property type="entry name" value="CHD"/>
    <property type="match status" value="1"/>
</dbReference>
<dbReference type="Pfam" id="PF00211">
    <property type="entry name" value="Guanylate_cyc"/>
    <property type="match status" value="1"/>
</dbReference>
<dbReference type="Pfam" id="PF01094">
    <property type="entry name" value="ANF_receptor"/>
    <property type="match status" value="1"/>
</dbReference>
<evidence type="ECO:0000256" key="7">
    <source>
        <dbReference type="ARBA" id="ARBA00022989"/>
    </source>
</evidence>
<dbReference type="PANTHER" id="PTHR11920:SF485">
    <property type="entry name" value="RECEPTOR-TYPE GUANYLATE CYCLASE DAF-11"/>
    <property type="match status" value="1"/>
</dbReference>
<dbReference type="Gene3D" id="1.10.510.10">
    <property type="entry name" value="Transferase(Phosphotransferase) domain 1"/>
    <property type="match status" value="1"/>
</dbReference>
<evidence type="ECO:0000256" key="1">
    <source>
        <dbReference type="ARBA" id="ARBA00001436"/>
    </source>
</evidence>
<dbReference type="InterPro" id="IPR001828">
    <property type="entry name" value="ANF_lig-bd_rcpt"/>
</dbReference>
<evidence type="ECO:0000256" key="5">
    <source>
        <dbReference type="ARBA" id="ARBA00022741"/>
    </source>
</evidence>
<feature type="domain" description="Guanylate cyclase" evidence="19">
    <location>
        <begin position="945"/>
        <end position="1074"/>
    </location>
</feature>
<dbReference type="InterPro" id="IPR011009">
    <property type="entry name" value="Kinase-like_dom_sf"/>
</dbReference>
<dbReference type="PROSITE" id="PS00452">
    <property type="entry name" value="GUANYLATE_CYCLASE_1"/>
    <property type="match status" value="1"/>
</dbReference>
<dbReference type="EMBL" id="CAJEWN010000038">
    <property type="protein sequence ID" value="CAD2147153.1"/>
    <property type="molecule type" value="Genomic_DNA"/>
</dbReference>
<evidence type="ECO:0000256" key="6">
    <source>
        <dbReference type="ARBA" id="ARBA00022842"/>
    </source>
</evidence>
<dbReference type="AlphaFoldDB" id="A0A6V7U650"/>
<evidence type="ECO:0000256" key="17">
    <source>
        <dbReference type="SAM" id="Phobius"/>
    </source>
</evidence>
<dbReference type="GO" id="GO:0035556">
    <property type="term" value="P:intracellular signal transduction"/>
    <property type="evidence" value="ECO:0007669"/>
    <property type="project" value="InterPro"/>
</dbReference>
<comment type="catalytic activity">
    <reaction evidence="1 15">
        <text>GTP = 3',5'-cyclic GMP + diphosphate</text>
        <dbReference type="Rhea" id="RHEA:13665"/>
        <dbReference type="ChEBI" id="CHEBI:33019"/>
        <dbReference type="ChEBI" id="CHEBI:37565"/>
        <dbReference type="ChEBI" id="CHEBI:57746"/>
        <dbReference type="EC" id="4.6.1.2"/>
    </reaction>
</comment>
<evidence type="ECO:0000256" key="10">
    <source>
        <dbReference type="ARBA" id="ARBA00023170"/>
    </source>
</evidence>
<dbReference type="Gene3D" id="3.30.70.1230">
    <property type="entry name" value="Nucleotide cyclase"/>
    <property type="match status" value="1"/>
</dbReference>
<keyword evidence="8" id="KW-0342">GTP-binding</keyword>
<evidence type="ECO:0000256" key="14">
    <source>
        <dbReference type="RuleBase" id="RU000405"/>
    </source>
</evidence>
<keyword evidence="5" id="KW-0547">Nucleotide-binding</keyword>
<evidence type="ECO:0000259" key="18">
    <source>
        <dbReference type="PROSITE" id="PS50011"/>
    </source>
</evidence>
<gene>
    <name evidence="20" type="ORF">MENT_LOCUS8876</name>
</gene>
<keyword evidence="16" id="KW-0175">Coiled coil</keyword>
<dbReference type="GO" id="GO:0009581">
    <property type="term" value="P:detection of external stimulus"/>
    <property type="evidence" value="ECO:0007669"/>
    <property type="project" value="UniProtKB-ARBA"/>
</dbReference>
<dbReference type="GO" id="GO:0004383">
    <property type="term" value="F:guanylate cyclase activity"/>
    <property type="evidence" value="ECO:0007669"/>
    <property type="project" value="UniProtKB-EC"/>
</dbReference>
<dbReference type="EC" id="4.6.1.2" evidence="3 15"/>
<dbReference type="InterPro" id="IPR050401">
    <property type="entry name" value="Cyclic_nucleotide_synthase"/>
</dbReference>
<dbReference type="PROSITE" id="PS50125">
    <property type="entry name" value="GUANYLATE_CYCLASE_2"/>
    <property type="match status" value="1"/>
</dbReference>
<dbReference type="OrthoDB" id="1890790at2759"/>
<dbReference type="InterPro" id="IPR028082">
    <property type="entry name" value="Peripla_BP_I"/>
</dbReference>
<dbReference type="InterPro" id="IPR029787">
    <property type="entry name" value="Nucleotide_cyclase"/>
</dbReference>
<dbReference type="GO" id="GO:0005525">
    <property type="term" value="F:GTP binding"/>
    <property type="evidence" value="ECO:0007669"/>
    <property type="project" value="UniProtKB-KW"/>
</dbReference>
<keyword evidence="13 15" id="KW-0141">cGMP biosynthesis</keyword>
<keyword evidence="6" id="KW-0460">Magnesium</keyword>
<dbReference type="PROSITE" id="PS50011">
    <property type="entry name" value="PROTEIN_KINASE_DOM"/>
    <property type="match status" value="1"/>
</dbReference>
<proteinExistence type="inferred from homology"/>
<evidence type="ECO:0000313" key="20">
    <source>
        <dbReference type="EMBL" id="CAD2147153.1"/>
    </source>
</evidence>
<feature type="domain" description="Protein kinase" evidence="18">
    <location>
        <begin position="523"/>
        <end position="875"/>
    </location>
</feature>
<dbReference type="InterPro" id="IPR001245">
    <property type="entry name" value="Ser-Thr/Tyr_kinase_cat_dom"/>
</dbReference>
<evidence type="ECO:0000259" key="19">
    <source>
        <dbReference type="PROSITE" id="PS50125"/>
    </source>
</evidence>
<organism evidence="20 21">
    <name type="scientific">Meloidogyne enterolobii</name>
    <name type="common">Root-knot nematode worm</name>
    <name type="synonym">Meloidogyne mayaguensis</name>
    <dbReference type="NCBI Taxonomy" id="390850"/>
    <lineage>
        <taxon>Eukaryota</taxon>
        <taxon>Metazoa</taxon>
        <taxon>Ecdysozoa</taxon>
        <taxon>Nematoda</taxon>
        <taxon>Chromadorea</taxon>
        <taxon>Rhabditida</taxon>
        <taxon>Tylenchina</taxon>
        <taxon>Tylenchomorpha</taxon>
        <taxon>Tylenchoidea</taxon>
        <taxon>Meloidogynidae</taxon>
        <taxon>Meloidogyninae</taxon>
        <taxon>Meloidogyne</taxon>
    </lineage>
</organism>
<dbReference type="Gene3D" id="3.40.50.2300">
    <property type="match status" value="1"/>
</dbReference>
<evidence type="ECO:0000256" key="15">
    <source>
        <dbReference type="RuleBase" id="RU003431"/>
    </source>
</evidence>
<keyword evidence="11" id="KW-0325">Glycoprotein</keyword>
<reference evidence="20 21" key="1">
    <citation type="submission" date="2020-08" db="EMBL/GenBank/DDBJ databases">
        <authorList>
            <person name="Koutsovoulos G."/>
            <person name="Danchin GJ E."/>
        </authorList>
    </citation>
    <scope>NUCLEOTIDE SEQUENCE [LARGE SCALE GENOMIC DNA]</scope>
</reference>
<dbReference type="InterPro" id="IPR000719">
    <property type="entry name" value="Prot_kinase_dom"/>
</dbReference>
<evidence type="ECO:0000256" key="3">
    <source>
        <dbReference type="ARBA" id="ARBA00012202"/>
    </source>
</evidence>
<keyword evidence="9 17" id="KW-0472">Membrane</keyword>
<protein>
    <recommendedName>
        <fullName evidence="3 15">Guanylate cyclase</fullName>
        <ecNumber evidence="3 15">4.6.1.2</ecNumber>
    </recommendedName>
</protein>
<evidence type="ECO:0000256" key="16">
    <source>
        <dbReference type="SAM" id="Coils"/>
    </source>
</evidence>
<dbReference type="SMART" id="SM00044">
    <property type="entry name" value="CYCc"/>
    <property type="match status" value="1"/>
</dbReference>
<dbReference type="Proteomes" id="UP000580250">
    <property type="component" value="Unassembled WGS sequence"/>
</dbReference>
<dbReference type="GO" id="GO:0005524">
    <property type="term" value="F:ATP binding"/>
    <property type="evidence" value="ECO:0007669"/>
    <property type="project" value="InterPro"/>
</dbReference>
<evidence type="ECO:0000256" key="4">
    <source>
        <dbReference type="ARBA" id="ARBA00022692"/>
    </source>
</evidence>
<comment type="subcellular location">
    <subcellularLocation>
        <location evidence="2">Membrane</location>
        <topology evidence="2">Single-pass type I membrane protein</topology>
    </subcellularLocation>
</comment>
<comment type="caution">
    <text evidence="20">The sequence shown here is derived from an EMBL/GenBank/DDBJ whole genome shotgun (WGS) entry which is preliminary data.</text>
</comment>
<dbReference type="InterPro" id="IPR018297">
    <property type="entry name" value="A/G_cyclase_CS"/>
</dbReference>
<keyword evidence="12 14" id="KW-0456">Lyase</keyword>
<dbReference type="SUPFAM" id="SSF56112">
    <property type="entry name" value="Protein kinase-like (PK-like)"/>
    <property type="match status" value="1"/>
</dbReference>
<dbReference type="GO" id="GO:0001653">
    <property type="term" value="F:peptide receptor activity"/>
    <property type="evidence" value="ECO:0007669"/>
    <property type="project" value="TreeGrafter"/>
</dbReference>
<dbReference type="GO" id="GO:0007168">
    <property type="term" value="P:receptor guanylyl cyclase signaling pathway"/>
    <property type="evidence" value="ECO:0007669"/>
    <property type="project" value="TreeGrafter"/>
</dbReference>
<feature type="transmembrane region" description="Helical" evidence="17">
    <location>
        <begin position="431"/>
        <end position="452"/>
    </location>
</feature>
<dbReference type="InterPro" id="IPR001054">
    <property type="entry name" value="A/G_cyclase"/>
</dbReference>
<dbReference type="GO" id="GO:0004672">
    <property type="term" value="F:protein kinase activity"/>
    <property type="evidence" value="ECO:0007669"/>
    <property type="project" value="InterPro"/>
</dbReference>
<dbReference type="Pfam" id="PF07714">
    <property type="entry name" value="PK_Tyr_Ser-Thr"/>
    <property type="match status" value="1"/>
</dbReference>
<evidence type="ECO:0000313" key="21">
    <source>
        <dbReference type="Proteomes" id="UP000580250"/>
    </source>
</evidence>
<dbReference type="SUPFAM" id="SSF55073">
    <property type="entry name" value="Nucleotide cyclase"/>
    <property type="match status" value="1"/>
</dbReference>
<dbReference type="PANTHER" id="PTHR11920">
    <property type="entry name" value="GUANYLYL CYCLASE"/>
    <property type="match status" value="1"/>
</dbReference>
<keyword evidence="4 17" id="KW-0812">Transmembrane</keyword>
<dbReference type="GO" id="GO:0042330">
    <property type="term" value="P:taxis"/>
    <property type="evidence" value="ECO:0007669"/>
    <property type="project" value="UniProtKB-ARBA"/>
</dbReference>
<comment type="similarity">
    <text evidence="14">Belongs to the adenylyl cyclase class-4/guanylyl cyclase family.</text>
</comment>
<evidence type="ECO:0000256" key="8">
    <source>
        <dbReference type="ARBA" id="ARBA00023134"/>
    </source>
</evidence>
<evidence type="ECO:0000256" key="9">
    <source>
        <dbReference type="ARBA" id="ARBA00023136"/>
    </source>
</evidence>
<evidence type="ECO:0000256" key="11">
    <source>
        <dbReference type="ARBA" id="ARBA00023180"/>
    </source>
</evidence>
<feature type="coiled-coil region" evidence="16">
    <location>
        <begin position="882"/>
        <end position="920"/>
    </location>
</feature>
<dbReference type="GO" id="GO:0005886">
    <property type="term" value="C:plasma membrane"/>
    <property type="evidence" value="ECO:0007669"/>
    <property type="project" value="TreeGrafter"/>
</dbReference>
<evidence type="ECO:0000256" key="2">
    <source>
        <dbReference type="ARBA" id="ARBA00004479"/>
    </source>
</evidence>
<keyword evidence="7 17" id="KW-1133">Transmembrane helix</keyword>
<name>A0A6V7U650_MELEN</name>
<dbReference type="FunFam" id="3.30.70.1230:FF:000035">
    <property type="entry name" value="Guanylate cyclase"/>
    <property type="match status" value="1"/>
</dbReference>
<dbReference type="GO" id="GO:0009266">
    <property type="term" value="P:response to temperature stimulus"/>
    <property type="evidence" value="ECO:0007669"/>
    <property type="project" value="UniProtKB-ARBA"/>
</dbReference>
<evidence type="ECO:0000256" key="12">
    <source>
        <dbReference type="ARBA" id="ARBA00023239"/>
    </source>
</evidence>
<evidence type="ECO:0000256" key="13">
    <source>
        <dbReference type="ARBA" id="ARBA00023293"/>
    </source>
</evidence>
<keyword evidence="10" id="KW-0675">Receptor</keyword>
<dbReference type="SUPFAM" id="SSF53822">
    <property type="entry name" value="Periplasmic binding protein-like I"/>
    <property type="match status" value="1"/>
</dbReference>
<dbReference type="GO" id="GO:0043005">
    <property type="term" value="C:neuron projection"/>
    <property type="evidence" value="ECO:0007669"/>
    <property type="project" value="UniProtKB-ARBA"/>
</dbReference>
<dbReference type="GO" id="GO:0009582">
    <property type="term" value="P:detection of abiotic stimulus"/>
    <property type="evidence" value="ECO:0007669"/>
    <property type="project" value="UniProtKB-ARBA"/>
</dbReference>
<dbReference type="GO" id="GO:0004016">
    <property type="term" value="F:adenylate cyclase activity"/>
    <property type="evidence" value="ECO:0007669"/>
    <property type="project" value="TreeGrafter"/>
</dbReference>